<evidence type="ECO:0000313" key="4">
    <source>
        <dbReference type="Proteomes" id="UP000094769"/>
    </source>
</evidence>
<dbReference type="InterPro" id="IPR001296">
    <property type="entry name" value="Glyco_trans_1"/>
</dbReference>
<keyword evidence="3" id="KW-0808">Transferase</keyword>
<feature type="domain" description="Glycosyl transferase family 1" evidence="1">
    <location>
        <begin position="207"/>
        <end position="378"/>
    </location>
</feature>
<dbReference type="Gene3D" id="3.40.50.2000">
    <property type="entry name" value="Glycogen Phosphorylase B"/>
    <property type="match status" value="2"/>
</dbReference>
<organism evidence="3 4">
    <name type="scientific">Candidatus Thiodiazotropha endolucinida</name>
    <dbReference type="NCBI Taxonomy" id="1655433"/>
    <lineage>
        <taxon>Bacteria</taxon>
        <taxon>Pseudomonadati</taxon>
        <taxon>Pseudomonadota</taxon>
        <taxon>Gammaproteobacteria</taxon>
        <taxon>Chromatiales</taxon>
        <taxon>Sedimenticolaceae</taxon>
        <taxon>Candidatus Thiodiazotropha</taxon>
    </lineage>
</organism>
<evidence type="ECO:0000259" key="1">
    <source>
        <dbReference type="Pfam" id="PF00534"/>
    </source>
</evidence>
<reference evidence="3 4" key="1">
    <citation type="submission" date="2016-06" db="EMBL/GenBank/DDBJ databases">
        <title>Genome sequence of endosymbiont of Candidatus Endolucinida thiodiazotropha.</title>
        <authorList>
            <person name="Poehlein A."/>
            <person name="Koenig S."/>
            <person name="Heiden S.E."/>
            <person name="Thuermer A."/>
            <person name="Voget S."/>
            <person name="Daniel R."/>
            <person name="Markert S."/>
            <person name="Gros O."/>
            <person name="Schweder T."/>
        </authorList>
    </citation>
    <scope>NUCLEOTIDE SEQUENCE [LARGE SCALE GENOMIC DNA]</scope>
    <source>
        <strain evidence="3 4">COS</strain>
    </source>
</reference>
<feature type="domain" description="Glycosyltransferase subfamily 4-like N-terminal" evidence="2">
    <location>
        <begin position="19"/>
        <end position="196"/>
    </location>
</feature>
<keyword evidence="3" id="KW-0328">Glycosyltransferase</keyword>
<dbReference type="Pfam" id="PF13439">
    <property type="entry name" value="Glyco_transf_4"/>
    <property type="match status" value="1"/>
</dbReference>
<gene>
    <name evidence="3" type="primary">kanF</name>
    <name evidence="3" type="ORF">CODIS_21640</name>
</gene>
<dbReference type="SUPFAM" id="SSF53756">
    <property type="entry name" value="UDP-Glycosyltransferase/glycogen phosphorylase"/>
    <property type="match status" value="1"/>
</dbReference>
<accession>A0A7Z1AFC2</accession>
<dbReference type="Proteomes" id="UP000094769">
    <property type="component" value="Unassembled WGS sequence"/>
</dbReference>
<evidence type="ECO:0000313" key="3">
    <source>
        <dbReference type="EMBL" id="ODJ87746.1"/>
    </source>
</evidence>
<sequence length="404" mass="45526">MMGNVKKIMYCEGNTDGTVGGSFYSLLYLTSGLDRTKYDPMVVFHDEHSLLPEYQKAGVKTLIVPPYKPISLVSDNKYLARLKTIFTILQKPVNLLGYLLVSSIRKKRLLIKNNIDLLHLNNSVLRNNDWMIGAYLAGIPCITHERGINDRYPLIPRLLAAKLKAIISISKSVTETLKRNGVTNENIVTIHNGIDPKAVSEKITNQDILEKLGLNEDQPIIGVMGNIREWKGQEVAVRAMRKIVDEYPNTVCLLIGDTAKEDNYYKDRLHVLIRELDLESNIIFTGYINNVSDYLNILQIVLHTSIKPEPFGRVLIEAMSLSKPLVAAADGAVPEIVVNEKTGLTFTPGDHECLAELVIKLLQDKQYAENLGKAGYKRLLDYFHINVNVEKTQLLYDKILLNQI</sequence>
<dbReference type="PANTHER" id="PTHR12526">
    <property type="entry name" value="GLYCOSYLTRANSFERASE"/>
    <property type="match status" value="1"/>
</dbReference>
<dbReference type="OrthoDB" id="9775208at2"/>
<dbReference type="EMBL" id="MARB01000010">
    <property type="protein sequence ID" value="ODJ87746.1"/>
    <property type="molecule type" value="Genomic_DNA"/>
</dbReference>
<keyword evidence="4" id="KW-1185">Reference proteome</keyword>
<protein>
    <submittedName>
        <fullName evidence="3">2-deoxystreptamine glucosyltransferase</fullName>
        <ecNumber evidence="3">2.4.1.284</ecNumber>
    </submittedName>
</protein>
<evidence type="ECO:0000259" key="2">
    <source>
        <dbReference type="Pfam" id="PF13439"/>
    </source>
</evidence>
<dbReference type="RefSeq" id="WP_069124756.1">
    <property type="nucleotide sequence ID" value="NZ_MARB01000010.1"/>
</dbReference>
<dbReference type="Pfam" id="PF00534">
    <property type="entry name" value="Glycos_transf_1"/>
    <property type="match status" value="1"/>
</dbReference>
<dbReference type="EC" id="2.4.1.284" evidence="3"/>
<comment type="caution">
    <text evidence="3">The sequence shown here is derived from an EMBL/GenBank/DDBJ whole genome shotgun (WGS) entry which is preliminary data.</text>
</comment>
<dbReference type="GO" id="GO:0102318">
    <property type="term" value="F:2-deoxystreptamine glucosyltransferase activity"/>
    <property type="evidence" value="ECO:0007669"/>
    <property type="project" value="UniProtKB-EC"/>
</dbReference>
<dbReference type="AlphaFoldDB" id="A0A7Z1AFC2"/>
<dbReference type="InterPro" id="IPR028098">
    <property type="entry name" value="Glyco_trans_4-like_N"/>
</dbReference>
<name>A0A7Z1AFC2_9GAMM</name>
<dbReference type="CDD" id="cd03801">
    <property type="entry name" value="GT4_PimA-like"/>
    <property type="match status" value="1"/>
</dbReference>
<proteinExistence type="predicted"/>
<dbReference type="GO" id="GO:1901135">
    <property type="term" value="P:carbohydrate derivative metabolic process"/>
    <property type="evidence" value="ECO:0007669"/>
    <property type="project" value="UniProtKB-ARBA"/>
</dbReference>